<dbReference type="Proteomes" id="UP000636479">
    <property type="component" value="Unassembled WGS sequence"/>
</dbReference>
<dbReference type="EMBL" id="JACAZF010000019">
    <property type="protein sequence ID" value="KAF7288748.1"/>
    <property type="molecule type" value="Genomic_DNA"/>
</dbReference>
<proteinExistence type="predicted"/>
<sequence>MDRMNDGCDYRLLAVPRNYGLPATLSARKTWKTRYLPSHLSRRLFGVEGANAGFSPLGMGNSLPFLTSATAKRYCVCGCESIPAAQNRVV</sequence>
<keyword evidence="2" id="KW-1185">Reference proteome</keyword>
<evidence type="ECO:0000313" key="1">
    <source>
        <dbReference type="EMBL" id="KAF7288748.1"/>
    </source>
</evidence>
<gene>
    <name evidence="1" type="ORF">MIND_01420200</name>
</gene>
<organism evidence="1 2">
    <name type="scientific">Mycena indigotica</name>
    <dbReference type="NCBI Taxonomy" id="2126181"/>
    <lineage>
        <taxon>Eukaryota</taxon>
        <taxon>Fungi</taxon>
        <taxon>Dikarya</taxon>
        <taxon>Basidiomycota</taxon>
        <taxon>Agaricomycotina</taxon>
        <taxon>Agaricomycetes</taxon>
        <taxon>Agaricomycetidae</taxon>
        <taxon>Agaricales</taxon>
        <taxon>Marasmiineae</taxon>
        <taxon>Mycenaceae</taxon>
        <taxon>Mycena</taxon>
    </lineage>
</organism>
<protein>
    <submittedName>
        <fullName evidence="1">Uncharacterized protein</fullName>
    </submittedName>
</protein>
<dbReference type="AlphaFoldDB" id="A0A8H6RXK8"/>
<dbReference type="RefSeq" id="XP_037212970.1">
    <property type="nucleotide sequence ID" value="XM_037370589.1"/>
</dbReference>
<accession>A0A8H6RXK8</accession>
<comment type="caution">
    <text evidence="1">The sequence shown here is derived from an EMBL/GenBank/DDBJ whole genome shotgun (WGS) entry which is preliminary data.</text>
</comment>
<evidence type="ECO:0000313" key="2">
    <source>
        <dbReference type="Proteomes" id="UP000636479"/>
    </source>
</evidence>
<name>A0A8H6RXK8_9AGAR</name>
<dbReference type="GeneID" id="59353105"/>
<reference evidence="1" key="1">
    <citation type="submission" date="2020-05" db="EMBL/GenBank/DDBJ databases">
        <title>Mycena genomes resolve the evolution of fungal bioluminescence.</title>
        <authorList>
            <person name="Tsai I.J."/>
        </authorList>
    </citation>
    <scope>NUCLEOTIDE SEQUENCE</scope>
    <source>
        <strain evidence="1">171206Taipei</strain>
    </source>
</reference>